<keyword evidence="5" id="KW-0378">Hydrolase</keyword>
<evidence type="ECO:0000313" key="6">
    <source>
        <dbReference type="Proteomes" id="UP000767291"/>
    </source>
</evidence>
<dbReference type="InterPro" id="IPR013078">
    <property type="entry name" value="His_Pase_superF_clade-1"/>
</dbReference>
<dbReference type="EC" id="5.4.2.11" evidence="2"/>
<dbReference type="PANTHER" id="PTHR11931">
    <property type="entry name" value="PHOSPHOGLYCERATE MUTASE"/>
    <property type="match status" value="1"/>
</dbReference>
<dbReference type="Gene3D" id="3.40.50.1240">
    <property type="entry name" value="Phosphoglycerate mutase-like"/>
    <property type="match status" value="1"/>
</dbReference>
<sequence length="204" mass="23247">MIKLILVRHAVTSANEKGRLSGFADSTLSQLGEGQVHKLVDYLKDIPIDKIYTSSSIRTQKTIDLISKSKGIDIEIIENLNELNFGDFDGYTFKEIEKKFPKEYLDLLNDGDNYRFPNGESLVESYNRVSKEIELILKNANSKDIENILVCSHAGSIRNIVSYLISRDYKNHWNYKIDNSSVSIVEIDNGFSVLTMLNNTEFLK</sequence>
<protein>
    <recommendedName>
        <fullName evidence="2">phosphoglycerate mutase (2,3-diphosphoglycerate-dependent)</fullName>
        <ecNumber evidence="2">5.4.2.11</ecNumber>
    </recommendedName>
</protein>
<name>A0ABS4EEB8_9FIRM</name>
<reference evidence="5 6" key="1">
    <citation type="submission" date="2021-03" db="EMBL/GenBank/DDBJ databases">
        <title>Genomic Encyclopedia of Type Strains, Phase IV (KMG-IV): sequencing the most valuable type-strain genomes for metagenomic binning, comparative biology and taxonomic classification.</title>
        <authorList>
            <person name="Goeker M."/>
        </authorList>
    </citation>
    <scope>NUCLEOTIDE SEQUENCE [LARGE SCALE GENOMIC DNA]</scope>
    <source>
        <strain evidence="5 6">DSM 1289</strain>
    </source>
</reference>
<evidence type="ECO:0000256" key="1">
    <source>
        <dbReference type="ARBA" id="ARBA00006717"/>
    </source>
</evidence>
<dbReference type="SUPFAM" id="SSF53254">
    <property type="entry name" value="Phosphoglycerate mutase-like"/>
    <property type="match status" value="1"/>
</dbReference>
<dbReference type="InterPro" id="IPR005952">
    <property type="entry name" value="Phosphogly_mut1"/>
</dbReference>
<evidence type="ECO:0000256" key="2">
    <source>
        <dbReference type="ARBA" id="ARBA00012028"/>
    </source>
</evidence>
<comment type="caution">
    <text evidence="5">The sequence shown here is derived from an EMBL/GenBank/DDBJ whole genome shotgun (WGS) entry which is preliminary data.</text>
</comment>
<dbReference type="Proteomes" id="UP000767291">
    <property type="component" value="Unassembled WGS sequence"/>
</dbReference>
<dbReference type="Pfam" id="PF00300">
    <property type="entry name" value="His_Phos_1"/>
    <property type="match status" value="1"/>
</dbReference>
<dbReference type="EMBL" id="JAGGJX010000008">
    <property type="protein sequence ID" value="MBP1856298.1"/>
    <property type="molecule type" value="Genomic_DNA"/>
</dbReference>
<evidence type="ECO:0000313" key="5">
    <source>
        <dbReference type="EMBL" id="MBP1856298.1"/>
    </source>
</evidence>
<dbReference type="PIRSF" id="PIRSF000709">
    <property type="entry name" value="6PFK_2-Ptase"/>
    <property type="match status" value="1"/>
</dbReference>
<organism evidence="5 6">
    <name type="scientific">Metaclostridioides mangenotii</name>
    <dbReference type="NCBI Taxonomy" id="1540"/>
    <lineage>
        <taxon>Bacteria</taxon>
        <taxon>Bacillati</taxon>
        <taxon>Bacillota</taxon>
        <taxon>Clostridia</taxon>
        <taxon>Peptostreptococcales</taxon>
        <taxon>Peptostreptococcaceae</taxon>
        <taxon>Metaclostridioides</taxon>
    </lineage>
</organism>
<keyword evidence="6" id="KW-1185">Reference proteome</keyword>
<keyword evidence="3" id="KW-0324">Glycolysis</keyword>
<proteinExistence type="inferred from homology"/>
<accession>A0ABS4EEB8</accession>
<dbReference type="RefSeq" id="WP_209457631.1">
    <property type="nucleotide sequence ID" value="NZ_BAAACS010000005.1"/>
</dbReference>
<dbReference type="GO" id="GO:0043755">
    <property type="term" value="F:alpha-ribazole phosphatase activity"/>
    <property type="evidence" value="ECO:0007669"/>
    <property type="project" value="UniProtKB-EC"/>
</dbReference>
<gene>
    <name evidence="5" type="ORF">J2Z43_002750</name>
</gene>
<dbReference type="CDD" id="cd07067">
    <property type="entry name" value="HP_PGM_like"/>
    <property type="match status" value="1"/>
</dbReference>
<evidence type="ECO:0000256" key="3">
    <source>
        <dbReference type="ARBA" id="ARBA00023152"/>
    </source>
</evidence>
<evidence type="ECO:0000256" key="4">
    <source>
        <dbReference type="ARBA" id="ARBA00023235"/>
    </source>
</evidence>
<dbReference type="SMART" id="SM00855">
    <property type="entry name" value="PGAM"/>
    <property type="match status" value="1"/>
</dbReference>
<dbReference type="InterPro" id="IPR029033">
    <property type="entry name" value="His_PPase_superfam"/>
</dbReference>
<comment type="similarity">
    <text evidence="1">Belongs to the phosphoglycerate mutase family. BPG-dependent PGAM subfamily.</text>
</comment>
<keyword evidence="4" id="KW-0413">Isomerase</keyword>